<dbReference type="KEGG" id="csh:Closa_1372"/>
<organism evidence="1 2">
    <name type="scientific">Lacrimispora saccharolytica (strain ATCC 35040 / DSM 2544 / NRCC 2533 / WM1)</name>
    <name type="common">Clostridium saccharolyticum</name>
    <dbReference type="NCBI Taxonomy" id="610130"/>
    <lineage>
        <taxon>Bacteria</taxon>
        <taxon>Bacillati</taxon>
        <taxon>Bacillota</taxon>
        <taxon>Clostridia</taxon>
        <taxon>Lachnospirales</taxon>
        <taxon>Lachnospiraceae</taxon>
        <taxon>Lacrimispora</taxon>
    </lineage>
</organism>
<evidence type="ECO:0000313" key="2">
    <source>
        <dbReference type="Proteomes" id="UP000001662"/>
    </source>
</evidence>
<dbReference type="RefSeq" id="WP_013272069.1">
    <property type="nucleotide sequence ID" value="NC_014376.1"/>
</dbReference>
<dbReference type="STRING" id="610130.Closa_1372"/>
<dbReference type="AlphaFoldDB" id="D9R8Z9"/>
<dbReference type="EMBL" id="CP002109">
    <property type="protein sequence ID" value="ADL03974.1"/>
    <property type="molecule type" value="Genomic_DNA"/>
</dbReference>
<protein>
    <submittedName>
        <fullName evidence="1">Uncharacterized protein</fullName>
    </submittedName>
</protein>
<dbReference type="Proteomes" id="UP000001662">
    <property type="component" value="Chromosome"/>
</dbReference>
<gene>
    <name evidence="1" type="ordered locus">Closa_1372</name>
</gene>
<name>D9R8Z9_LACSW</name>
<accession>D9R8Z9</accession>
<sequence>MTDQEVQKAFEEVYNKFWLNYRGKILPRGSDEWERMNTWAVVLMKKYPFMEQLVAEMIAELGQRMWRRE</sequence>
<proteinExistence type="predicted"/>
<reference evidence="1" key="1">
    <citation type="submission" date="2010-07" db="EMBL/GenBank/DDBJ databases">
        <title>Complete sequence of Clostridium saccharolyticum WM1.</title>
        <authorList>
            <consortium name="US DOE Joint Genome Institute"/>
            <person name="Lucas S."/>
            <person name="Copeland A."/>
            <person name="Lapidus A."/>
            <person name="Cheng J.-F."/>
            <person name="Bruce D."/>
            <person name="Goodwin L."/>
            <person name="Pitluck S."/>
            <person name="Chertkov O."/>
            <person name="Detter J.C."/>
            <person name="Han C."/>
            <person name="Tapia R."/>
            <person name="Land M."/>
            <person name="Hauser L."/>
            <person name="Chang Y.-J."/>
            <person name="Jeffries C."/>
            <person name="Kyrpides N."/>
            <person name="Ivanova N."/>
            <person name="Mikhailova N."/>
            <person name="Mouttaki H."/>
            <person name="Lin L."/>
            <person name="Zhou J."/>
            <person name="Hemme C.L."/>
            <person name="Woyke T."/>
        </authorList>
    </citation>
    <scope>NUCLEOTIDE SEQUENCE [LARGE SCALE GENOMIC DNA]</scope>
    <source>
        <strain evidence="1">WM1</strain>
    </source>
</reference>
<dbReference type="OrthoDB" id="1938529at2"/>
<dbReference type="PaxDb" id="610130-Closa_1372"/>
<dbReference type="HOGENOM" id="CLU_198128_0_0_9"/>
<keyword evidence="2" id="KW-1185">Reference proteome</keyword>
<evidence type="ECO:0000313" key="1">
    <source>
        <dbReference type="EMBL" id="ADL03974.1"/>
    </source>
</evidence>